<gene>
    <name evidence="7" type="ORF">GCM10009788_12400</name>
</gene>
<dbReference type="EC" id="4.1.2.13" evidence="3"/>
<dbReference type="InterPro" id="IPR013785">
    <property type="entry name" value="Aldolase_TIM"/>
</dbReference>
<dbReference type="Proteomes" id="UP001500842">
    <property type="component" value="Unassembled WGS sequence"/>
</dbReference>
<evidence type="ECO:0000256" key="5">
    <source>
        <dbReference type="ARBA" id="ARBA00023239"/>
    </source>
</evidence>
<evidence type="ECO:0000313" key="7">
    <source>
        <dbReference type="EMBL" id="GAA1509582.1"/>
    </source>
</evidence>
<evidence type="ECO:0000256" key="6">
    <source>
        <dbReference type="ARBA" id="ARBA00029799"/>
    </source>
</evidence>
<organism evidence="7 8">
    <name type="scientific">Nocardioides humi</name>
    <dbReference type="NCBI Taxonomy" id="449461"/>
    <lineage>
        <taxon>Bacteria</taxon>
        <taxon>Bacillati</taxon>
        <taxon>Actinomycetota</taxon>
        <taxon>Actinomycetes</taxon>
        <taxon>Propionibacteriales</taxon>
        <taxon>Nocardioidaceae</taxon>
        <taxon>Nocardioides</taxon>
    </lineage>
</organism>
<dbReference type="Pfam" id="PF00274">
    <property type="entry name" value="Glycolytic"/>
    <property type="match status" value="1"/>
</dbReference>
<keyword evidence="5" id="KW-0456">Lyase</keyword>
<protein>
    <recommendedName>
        <fullName evidence="3">fructose-bisphosphate aldolase</fullName>
        <ecNumber evidence="3">4.1.2.13</ecNumber>
    </recommendedName>
    <alternativeName>
        <fullName evidence="6">Fructose-bisphosphate aldolase class I</fullName>
    </alternativeName>
</protein>
<proteinExistence type="inferred from homology"/>
<keyword evidence="4" id="KW-0324">Glycolysis</keyword>
<dbReference type="InterPro" id="IPR000741">
    <property type="entry name" value="FBA_I"/>
</dbReference>
<name>A0ABN2A1V1_9ACTN</name>
<dbReference type="NCBIfam" id="NF033379">
    <property type="entry name" value="FrucBisAld_I"/>
    <property type="match status" value="1"/>
</dbReference>
<comment type="caution">
    <text evidence="7">The sequence shown here is derived from an EMBL/GenBank/DDBJ whole genome shotgun (WGS) entry which is preliminary data.</text>
</comment>
<evidence type="ECO:0000256" key="2">
    <source>
        <dbReference type="ARBA" id="ARBA00010387"/>
    </source>
</evidence>
<evidence type="ECO:0000313" key="8">
    <source>
        <dbReference type="Proteomes" id="UP001500842"/>
    </source>
</evidence>
<evidence type="ECO:0000256" key="3">
    <source>
        <dbReference type="ARBA" id="ARBA00013068"/>
    </source>
</evidence>
<dbReference type="RefSeq" id="WP_141004459.1">
    <property type="nucleotide sequence ID" value="NZ_BAAAOR010000009.1"/>
</dbReference>
<comment type="pathway">
    <text evidence="1">Carbohydrate degradation; glycolysis; D-glyceraldehyde 3-phosphate and glycerone phosphate from D-glucose: step 4/4.</text>
</comment>
<evidence type="ECO:0000256" key="4">
    <source>
        <dbReference type="ARBA" id="ARBA00023152"/>
    </source>
</evidence>
<comment type="similarity">
    <text evidence="2">Belongs to the class I fructose-bisphosphate aldolase family.</text>
</comment>
<dbReference type="EMBL" id="BAAAOR010000009">
    <property type="protein sequence ID" value="GAA1509582.1"/>
    <property type="molecule type" value="Genomic_DNA"/>
</dbReference>
<sequence>MRTLADTALSLVSSGRGILAADESVRTMSQRLEAEGVPATEENRRAYRELLVSAPGLRDRVSGVILCDETLRQHASFGDVDLAFPEACHRWGVLPGIKVDTGTTPLAFGEGALVTEGLDGLRDRLKEYAGLGAAFAKWRAVIDVASASDHALKANAHALARYAALCQEQGLVPIVEPEVLCTGDHDLDRCAEVTDRALAAVFEQLEAQHVDLAGMVLKPNLVTPGLGAVPAPADQVAAATLKVLDRRVPPALPGIAFLSGGHDNVTACRYLAAVNAAAGERSWRLTFSFGRALVSDALRRWGGEEAHRDEAQAVLLANCARAADAIAGRAPAAA</sequence>
<keyword evidence="8" id="KW-1185">Reference proteome</keyword>
<evidence type="ECO:0000256" key="1">
    <source>
        <dbReference type="ARBA" id="ARBA00004714"/>
    </source>
</evidence>
<dbReference type="PANTHER" id="PTHR11627">
    <property type="entry name" value="FRUCTOSE-BISPHOSPHATE ALDOLASE"/>
    <property type="match status" value="1"/>
</dbReference>
<accession>A0ABN2A1V1</accession>
<reference evidence="7 8" key="1">
    <citation type="journal article" date="2019" name="Int. J. Syst. Evol. Microbiol.">
        <title>The Global Catalogue of Microorganisms (GCM) 10K type strain sequencing project: providing services to taxonomists for standard genome sequencing and annotation.</title>
        <authorList>
            <consortium name="The Broad Institute Genomics Platform"/>
            <consortium name="The Broad Institute Genome Sequencing Center for Infectious Disease"/>
            <person name="Wu L."/>
            <person name="Ma J."/>
        </authorList>
    </citation>
    <scope>NUCLEOTIDE SEQUENCE [LARGE SCALE GENOMIC DNA]</scope>
    <source>
        <strain evidence="7 8">JCM 14942</strain>
    </source>
</reference>
<dbReference type="SUPFAM" id="SSF51569">
    <property type="entry name" value="Aldolase"/>
    <property type="match status" value="1"/>
</dbReference>
<dbReference type="Gene3D" id="3.20.20.70">
    <property type="entry name" value="Aldolase class I"/>
    <property type="match status" value="1"/>
</dbReference>